<evidence type="ECO:0000256" key="9">
    <source>
        <dbReference type="ARBA" id="ARBA00023235"/>
    </source>
</evidence>
<reference evidence="14 15" key="1">
    <citation type="journal article" date="2017" name="Int. J. Syst. Evol. Microbiol.">
        <title>Mucilaginibacterpsychrotolerans sp. nov., isolated from peatlands.</title>
        <authorList>
            <person name="Deng Y."/>
            <person name="Shen L."/>
            <person name="Xu B."/>
            <person name="Liu Y."/>
            <person name="Gu Z."/>
            <person name="Liu H."/>
            <person name="Zhou Y."/>
        </authorList>
    </citation>
    <scope>NUCLEOTIDE SEQUENCE [LARGE SCALE GENOMIC DNA]</scope>
    <source>
        <strain evidence="14 15">NH7-4</strain>
    </source>
</reference>
<name>A0A4Y8SLN3_9SPHI</name>
<comment type="caution">
    <text evidence="14">The sequence shown here is derived from an EMBL/GenBank/DDBJ whole genome shotgun (WGS) entry which is preliminary data.</text>
</comment>
<dbReference type="EC" id="5.1.3.3" evidence="6 11"/>
<evidence type="ECO:0000256" key="11">
    <source>
        <dbReference type="PIRNR" id="PIRNR005096"/>
    </source>
</evidence>
<comment type="similarity">
    <text evidence="4 11">Belongs to the aldose epimerase family.</text>
</comment>
<dbReference type="UniPathway" id="UPA00242"/>
<dbReference type="SUPFAM" id="SSF74650">
    <property type="entry name" value="Galactose mutarotase-like"/>
    <property type="match status" value="1"/>
</dbReference>
<dbReference type="CDD" id="cd09019">
    <property type="entry name" value="galactose_mutarotase_like"/>
    <property type="match status" value="1"/>
</dbReference>
<dbReference type="GO" id="GO:0004034">
    <property type="term" value="F:aldose 1-epimerase activity"/>
    <property type="evidence" value="ECO:0007669"/>
    <property type="project" value="UniProtKB-EC"/>
</dbReference>
<evidence type="ECO:0000256" key="5">
    <source>
        <dbReference type="ARBA" id="ARBA00011245"/>
    </source>
</evidence>
<keyword evidence="8" id="KW-0106">Calcium</keyword>
<feature type="active site" description="Proton donor" evidence="12">
    <location>
        <position position="177"/>
    </location>
</feature>
<protein>
    <recommendedName>
        <fullName evidence="7 11">Aldose 1-epimerase</fullName>
        <ecNumber evidence="6 11">5.1.3.3</ecNumber>
    </recommendedName>
</protein>
<proteinExistence type="inferred from homology"/>
<comment type="subunit">
    <text evidence="5">Monomer.</text>
</comment>
<dbReference type="Proteomes" id="UP000297540">
    <property type="component" value="Unassembled WGS sequence"/>
</dbReference>
<dbReference type="AlphaFoldDB" id="A0A4Y8SLN3"/>
<evidence type="ECO:0000256" key="6">
    <source>
        <dbReference type="ARBA" id="ARBA00013185"/>
    </source>
</evidence>
<evidence type="ECO:0000256" key="13">
    <source>
        <dbReference type="PIRSR" id="PIRSR005096-3"/>
    </source>
</evidence>
<evidence type="ECO:0000256" key="8">
    <source>
        <dbReference type="ARBA" id="ARBA00022837"/>
    </source>
</evidence>
<dbReference type="InterPro" id="IPR011013">
    <property type="entry name" value="Gal_mutarotase_sf_dom"/>
</dbReference>
<dbReference type="Pfam" id="PF01263">
    <property type="entry name" value="Aldose_epim"/>
    <property type="match status" value="1"/>
</dbReference>
<evidence type="ECO:0000256" key="4">
    <source>
        <dbReference type="ARBA" id="ARBA00006206"/>
    </source>
</evidence>
<comment type="pathway">
    <text evidence="3 11">Carbohydrate metabolism; hexose metabolism.</text>
</comment>
<sequence length="346" mass="38251">MSITISSKNWGTMAGKEICLLKLQNANGAYVELTNYGARIVSVVVPDKNGKLEHVVLGFNEPEAYLNDQCYLGATIGRFANRIAGAAFTLNGEGYKLEANDGPNSNHSGPAGCDTKVFDFAVQSDSILFSLELLNGEGGFPGNMKLNITYRWTADQQLQINYSAVSDADTIANFTNHAYFNLSGERENILEHRLSLDAAKVLETNAQYIPTGRITDADKWLFSNSKIADKLLEANISGFNQYYISNKPALATPAAVLDHYESGRRLSVYTTYPGLMFYTGDYLTGTYPGKASKPYRAFDGLCLECQFYPDAPNHPTFPTTVLKQGTRYNQQIIYQFSTLNNARHNL</sequence>
<evidence type="ECO:0000256" key="7">
    <source>
        <dbReference type="ARBA" id="ARBA00014165"/>
    </source>
</evidence>
<gene>
    <name evidence="14" type="ORF">E2R66_06810</name>
</gene>
<feature type="active site" description="Proton acceptor" evidence="12">
    <location>
        <position position="304"/>
    </location>
</feature>
<dbReference type="GO" id="GO:0006006">
    <property type="term" value="P:glucose metabolic process"/>
    <property type="evidence" value="ECO:0007669"/>
    <property type="project" value="TreeGrafter"/>
</dbReference>
<dbReference type="GO" id="GO:0005737">
    <property type="term" value="C:cytoplasm"/>
    <property type="evidence" value="ECO:0007669"/>
    <property type="project" value="TreeGrafter"/>
</dbReference>
<accession>A0A4Y8SLN3</accession>
<dbReference type="InterPro" id="IPR014718">
    <property type="entry name" value="GH-type_carb-bd"/>
</dbReference>
<dbReference type="EMBL" id="SOZE01000004">
    <property type="protein sequence ID" value="TFF39324.1"/>
    <property type="molecule type" value="Genomic_DNA"/>
</dbReference>
<comment type="cofactor">
    <cofactor evidence="2">
        <name>Ca(2+)</name>
        <dbReference type="ChEBI" id="CHEBI:29108"/>
    </cofactor>
</comment>
<organism evidence="14 15">
    <name type="scientific">Mucilaginibacter psychrotolerans</name>
    <dbReference type="NCBI Taxonomy" id="1524096"/>
    <lineage>
        <taxon>Bacteria</taxon>
        <taxon>Pseudomonadati</taxon>
        <taxon>Bacteroidota</taxon>
        <taxon>Sphingobacteriia</taxon>
        <taxon>Sphingobacteriales</taxon>
        <taxon>Sphingobacteriaceae</taxon>
        <taxon>Mucilaginibacter</taxon>
    </lineage>
</organism>
<evidence type="ECO:0000256" key="3">
    <source>
        <dbReference type="ARBA" id="ARBA00005028"/>
    </source>
</evidence>
<dbReference type="InterPro" id="IPR018052">
    <property type="entry name" value="Ald1_epimerase_CS"/>
</dbReference>
<evidence type="ECO:0000256" key="1">
    <source>
        <dbReference type="ARBA" id="ARBA00001614"/>
    </source>
</evidence>
<dbReference type="GO" id="GO:0033499">
    <property type="term" value="P:galactose catabolic process via UDP-galactose, Leloir pathway"/>
    <property type="evidence" value="ECO:0007669"/>
    <property type="project" value="TreeGrafter"/>
</dbReference>
<dbReference type="PANTHER" id="PTHR10091">
    <property type="entry name" value="ALDOSE-1-EPIMERASE"/>
    <property type="match status" value="1"/>
</dbReference>
<dbReference type="PROSITE" id="PS00545">
    <property type="entry name" value="ALDOSE_1_EPIMERASE"/>
    <property type="match status" value="1"/>
</dbReference>
<evidence type="ECO:0000313" key="14">
    <source>
        <dbReference type="EMBL" id="TFF39324.1"/>
    </source>
</evidence>
<keyword evidence="9 11" id="KW-0413">Isomerase</keyword>
<dbReference type="RefSeq" id="WP_133227555.1">
    <property type="nucleotide sequence ID" value="NZ_SOZE01000004.1"/>
</dbReference>
<feature type="binding site" evidence="13">
    <location>
        <begin position="81"/>
        <end position="82"/>
    </location>
    <ligand>
        <name>beta-D-galactose</name>
        <dbReference type="ChEBI" id="CHEBI:27667"/>
    </ligand>
</feature>
<dbReference type="PIRSF" id="PIRSF005096">
    <property type="entry name" value="GALM"/>
    <property type="match status" value="1"/>
</dbReference>
<feature type="binding site" evidence="13">
    <location>
        <begin position="177"/>
        <end position="179"/>
    </location>
    <ligand>
        <name>beta-D-galactose</name>
        <dbReference type="ChEBI" id="CHEBI:27667"/>
    </ligand>
</feature>
<dbReference type="PANTHER" id="PTHR10091:SF0">
    <property type="entry name" value="GALACTOSE MUTAROTASE"/>
    <property type="match status" value="1"/>
</dbReference>
<dbReference type="Gene3D" id="2.70.98.10">
    <property type="match status" value="1"/>
</dbReference>
<dbReference type="InterPro" id="IPR008183">
    <property type="entry name" value="Aldose_1/G6P_1-epimerase"/>
</dbReference>
<dbReference type="GO" id="GO:0030246">
    <property type="term" value="F:carbohydrate binding"/>
    <property type="evidence" value="ECO:0007669"/>
    <property type="project" value="InterPro"/>
</dbReference>
<dbReference type="OrthoDB" id="9779408at2"/>
<dbReference type="InterPro" id="IPR015443">
    <property type="entry name" value="Aldose_1-epimerase"/>
</dbReference>
<dbReference type="InterPro" id="IPR047215">
    <property type="entry name" value="Galactose_mutarotase-like"/>
</dbReference>
<evidence type="ECO:0000256" key="2">
    <source>
        <dbReference type="ARBA" id="ARBA00001913"/>
    </source>
</evidence>
<evidence type="ECO:0000256" key="12">
    <source>
        <dbReference type="PIRSR" id="PIRSR005096-1"/>
    </source>
</evidence>
<dbReference type="NCBIfam" id="NF008277">
    <property type="entry name" value="PRK11055.1"/>
    <property type="match status" value="1"/>
</dbReference>
<evidence type="ECO:0000313" key="15">
    <source>
        <dbReference type="Proteomes" id="UP000297540"/>
    </source>
</evidence>
<keyword evidence="15" id="KW-1185">Reference proteome</keyword>
<evidence type="ECO:0000256" key="10">
    <source>
        <dbReference type="ARBA" id="ARBA00023277"/>
    </source>
</evidence>
<keyword evidence="10 11" id="KW-0119">Carbohydrate metabolism</keyword>
<comment type="catalytic activity">
    <reaction evidence="1 11">
        <text>alpha-D-glucose = beta-D-glucose</text>
        <dbReference type="Rhea" id="RHEA:10264"/>
        <dbReference type="ChEBI" id="CHEBI:15903"/>
        <dbReference type="ChEBI" id="CHEBI:17925"/>
        <dbReference type="EC" id="5.1.3.3"/>
    </reaction>
</comment>